<evidence type="ECO:0000256" key="1">
    <source>
        <dbReference type="SAM" id="Phobius"/>
    </source>
</evidence>
<proteinExistence type="predicted"/>
<protein>
    <submittedName>
        <fullName evidence="3">Uncharacterized protein</fullName>
    </submittedName>
</protein>
<dbReference type="KEGG" id="pgri:PgNI_07926"/>
<keyword evidence="2" id="KW-1185">Reference proteome</keyword>
<keyword evidence="1" id="KW-0472">Membrane</keyword>
<sequence length="117" mass="13061">MKVDENPCECARIRDIGPHRVAEVLLVAVYMIASCGSLGSEFGYRLVRLLPKMRWLCMASTASDHRCSDGEAMSMKSHSGGKGPQRRVLLCSSSYHESSRNGWLNMTNMLLSRLVVR</sequence>
<dbReference type="Proteomes" id="UP000515153">
    <property type="component" value="Unplaced"/>
</dbReference>
<keyword evidence="1" id="KW-1133">Transmembrane helix</keyword>
<gene>
    <name evidence="3" type="ORF">PgNI_07926</name>
</gene>
<dbReference type="AlphaFoldDB" id="A0A6P8B0W1"/>
<accession>A0A6P8B0W1</accession>
<reference evidence="3" key="2">
    <citation type="submission" date="2019-10" db="EMBL/GenBank/DDBJ databases">
        <authorList>
            <consortium name="NCBI Genome Project"/>
        </authorList>
    </citation>
    <scope>NUCLEOTIDE SEQUENCE</scope>
    <source>
        <strain evidence="3">NI907</strain>
    </source>
</reference>
<evidence type="ECO:0000313" key="2">
    <source>
        <dbReference type="Proteomes" id="UP000515153"/>
    </source>
</evidence>
<reference evidence="3" key="1">
    <citation type="journal article" date="2019" name="Mol. Biol. Evol.">
        <title>Blast fungal genomes show frequent chromosomal changes, gene gains and losses, and effector gene turnover.</title>
        <authorList>
            <person name="Gomez Luciano L.B."/>
            <person name="Jason Tsai I."/>
            <person name="Chuma I."/>
            <person name="Tosa Y."/>
            <person name="Chen Y.H."/>
            <person name="Li J.Y."/>
            <person name="Li M.Y."/>
            <person name="Jade Lu M.Y."/>
            <person name="Nakayashiki H."/>
            <person name="Li W.H."/>
        </authorList>
    </citation>
    <scope>NUCLEOTIDE SEQUENCE</scope>
    <source>
        <strain evidence="3">NI907</strain>
    </source>
</reference>
<name>A0A6P8B0W1_PYRGI</name>
<evidence type="ECO:0000313" key="3">
    <source>
        <dbReference type="RefSeq" id="XP_030980861.1"/>
    </source>
</evidence>
<dbReference type="RefSeq" id="XP_030980861.1">
    <property type="nucleotide sequence ID" value="XM_031127930.1"/>
</dbReference>
<dbReference type="GeneID" id="41962839"/>
<dbReference type="PROSITE" id="PS51257">
    <property type="entry name" value="PROKAR_LIPOPROTEIN"/>
    <property type="match status" value="1"/>
</dbReference>
<organism evidence="2 3">
    <name type="scientific">Pyricularia grisea</name>
    <name type="common">Crabgrass-specific blast fungus</name>
    <name type="synonym">Magnaporthe grisea</name>
    <dbReference type="NCBI Taxonomy" id="148305"/>
    <lineage>
        <taxon>Eukaryota</taxon>
        <taxon>Fungi</taxon>
        <taxon>Dikarya</taxon>
        <taxon>Ascomycota</taxon>
        <taxon>Pezizomycotina</taxon>
        <taxon>Sordariomycetes</taxon>
        <taxon>Sordariomycetidae</taxon>
        <taxon>Magnaporthales</taxon>
        <taxon>Pyriculariaceae</taxon>
        <taxon>Pyricularia</taxon>
    </lineage>
</organism>
<feature type="transmembrane region" description="Helical" evidence="1">
    <location>
        <begin position="24"/>
        <end position="44"/>
    </location>
</feature>
<keyword evidence="1" id="KW-0812">Transmembrane</keyword>
<reference evidence="3" key="3">
    <citation type="submission" date="2025-08" db="UniProtKB">
        <authorList>
            <consortium name="RefSeq"/>
        </authorList>
    </citation>
    <scope>IDENTIFICATION</scope>
    <source>
        <strain evidence="3">NI907</strain>
    </source>
</reference>